<dbReference type="HOGENOM" id="CLU_613856_0_0_7"/>
<evidence type="ECO:0000256" key="1">
    <source>
        <dbReference type="SAM" id="SignalP"/>
    </source>
</evidence>
<sequence length="462" mass="50190">MSKSVRILIALAAVVAMATPALAEFTLGGYFRTQGYLQNIRTVNAGGGLAGQDDSDTMSVIDQRFRAKLGYTLNDYVSFVYYGEVDTTWGSAGKAFAEDSAGDTHSHGGGGMVGADGVNIETKNIFVDFKIPDANSNLRLGIQGIKDSFDGVVFFNDMAAINLSGKVGVLDYSLIYSKWSEGDDAFKWDDTDFYGVDVSHKYGDYAKAGVAVYYYDNNSDNGFGATTDFAKNAMNEGPNLDAELWWAGLYGDYRFGNLGLQGWILYQDGEVLNGTTGKDVDSQAWAASVKGNMVVQNGDLGLRYMYFSPDDDEDDLDRFFMSHGNYEFTGENLSIFLVDAFVNNVNKNRFAIYDSVEGGYGLHGLVFSGNFKNLPMDTYAGFGAGAFFAADDNPDGAAKREGSTLGYEIAGKIGKKFADKFDVSLRGAYAILGDFYDKTALDKDGADPDDVWTTTLMVNVPF</sequence>
<proteinExistence type="predicted"/>
<reference evidence="2 3" key="1">
    <citation type="journal article" date="2015" name="Genome Announc.">
        <title>Genomes of Geoalkalibacter ferrihydriticus Z-0531T and Geoalkalibacter subterraneus Red1T, Two Haloalkaliphilic Metal-Reducing Deltaproteobacteria.</title>
        <authorList>
            <person name="Badalamenti J.P."/>
            <person name="Krajmalnik-Brown R."/>
            <person name="Torres C.I."/>
            <person name="Bond D.R."/>
        </authorList>
    </citation>
    <scope>NUCLEOTIDE SEQUENCE [LARGE SCALE GENOMIC DNA]</scope>
    <source>
        <strain evidence="2 3">Red1</strain>
    </source>
</reference>
<accession>A0A0B5FVX7</accession>
<dbReference type="KEGG" id="gsb:GSUB_15870"/>
<dbReference type="AlphaFoldDB" id="A0A0B5FVX7"/>
<feature type="chain" id="PRO_5002117138" description="Alginate export domain-containing protein" evidence="1">
    <location>
        <begin position="24"/>
        <end position="462"/>
    </location>
</feature>
<protein>
    <recommendedName>
        <fullName evidence="4">Alginate export domain-containing protein</fullName>
    </recommendedName>
</protein>
<feature type="signal peptide" evidence="1">
    <location>
        <begin position="1"/>
        <end position="23"/>
    </location>
</feature>
<name>A0A0B5FVX7_9BACT</name>
<dbReference type="EMBL" id="CP010311">
    <property type="protein sequence ID" value="AJF07736.1"/>
    <property type="molecule type" value="Genomic_DNA"/>
</dbReference>
<evidence type="ECO:0000313" key="3">
    <source>
        <dbReference type="Proteomes" id="UP000035036"/>
    </source>
</evidence>
<keyword evidence="1" id="KW-0732">Signal</keyword>
<evidence type="ECO:0008006" key="4">
    <source>
        <dbReference type="Google" id="ProtNLM"/>
    </source>
</evidence>
<keyword evidence="3" id="KW-1185">Reference proteome</keyword>
<evidence type="ECO:0000313" key="2">
    <source>
        <dbReference type="EMBL" id="AJF07736.1"/>
    </source>
</evidence>
<dbReference type="RefSeq" id="WP_040201705.1">
    <property type="nucleotide sequence ID" value="NZ_CP010311.1"/>
</dbReference>
<dbReference type="Proteomes" id="UP000035036">
    <property type="component" value="Chromosome"/>
</dbReference>
<organism evidence="2 3">
    <name type="scientific">Geoalkalibacter subterraneus</name>
    <dbReference type="NCBI Taxonomy" id="483547"/>
    <lineage>
        <taxon>Bacteria</taxon>
        <taxon>Pseudomonadati</taxon>
        <taxon>Thermodesulfobacteriota</taxon>
        <taxon>Desulfuromonadia</taxon>
        <taxon>Desulfuromonadales</taxon>
        <taxon>Geoalkalibacteraceae</taxon>
        <taxon>Geoalkalibacter</taxon>
    </lineage>
</organism>
<gene>
    <name evidence="2" type="ORF">GSUB_15870</name>
</gene>
<dbReference type="OrthoDB" id="5416951at2"/>
<dbReference type="STRING" id="483547.GSUB_15870"/>